<proteinExistence type="predicted"/>
<protein>
    <recommendedName>
        <fullName evidence="3">Hexosyltransferase</fullName>
    </recommendedName>
</protein>
<name>A0A7S1VN62_9STRA</name>
<feature type="chain" id="PRO_5030574799" description="Hexosyltransferase" evidence="1">
    <location>
        <begin position="27"/>
        <end position="392"/>
    </location>
</feature>
<dbReference type="EMBL" id="HBGK01044092">
    <property type="protein sequence ID" value="CAD9303745.1"/>
    <property type="molecule type" value="Transcribed_RNA"/>
</dbReference>
<dbReference type="AlphaFoldDB" id="A0A7S1VN62"/>
<evidence type="ECO:0000256" key="1">
    <source>
        <dbReference type="SAM" id="SignalP"/>
    </source>
</evidence>
<evidence type="ECO:0008006" key="3">
    <source>
        <dbReference type="Google" id="ProtNLM"/>
    </source>
</evidence>
<gene>
    <name evidence="2" type="ORF">GOCE00092_LOCUS23125</name>
</gene>
<sequence>MLTVARNMRPWLILSTLVATLFFRNALQPKTGIINSTPSFNDTNINHLSPKRDIDSSTLLAASPTNKTQEYTLTGAVLVHPGVRKEMISNVFRALQRGQDACRLDQVVVFYDGRIRQLGDSEKLKLLLEDLRQLVQDGDITRFVELQWNTTVAEKVLGVLKEDPDYRDGSLYGTYQYLAQECETDYCAYFNNDIFVHEGGGLTHAVDMLIQHPEVVMAVPPLASDEDFTDFSQDFRHDYVNPDGNVPYMHEVGKIRTLSPSQPEDNASPIKCKPTGGWGLTTRYYVAQPQRFVKSLPLGPAEVQFLEQHPDFYFRELAATAIKCTPKPSKGFMIHPPPWQMGKRFFEACSLEAIQKAVDAPDGLAMDRMNNMIEESWKEACLKYMQQKNHSF</sequence>
<evidence type="ECO:0000313" key="2">
    <source>
        <dbReference type="EMBL" id="CAD9303745.1"/>
    </source>
</evidence>
<keyword evidence="1" id="KW-0732">Signal</keyword>
<feature type="signal peptide" evidence="1">
    <location>
        <begin position="1"/>
        <end position="26"/>
    </location>
</feature>
<organism evidence="2">
    <name type="scientific">Grammatophora oceanica</name>
    <dbReference type="NCBI Taxonomy" id="210454"/>
    <lineage>
        <taxon>Eukaryota</taxon>
        <taxon>Sar</taxon>
        <taxon>Stramenopiles</taxon>
        <taxon>Ochrophyta</taxon>
        <taxon>Bacillariophyta</taxon>
        <taxon>Fragilariophyceae</taxon>
        <taxon>Fragilariophycidae</taxon>
        <taxon>Rhabdonematales</taxon>
        <taxon>Grammatophoraceae</taxon>
        <taxon>Grammatophora</taxon>
    </lineage>
</organism>
<reference evidence="2" key="1">
    <citation type="submission" date="2021-01" db="EMBL/GenBank/DDBJ databases">
        <authorList>
            <person name="Corre E."/>
            <person name="Pelletier E."/>
            <person name="Niang G."/>
            <person name="Scheremetjew M."/>
            <person name="Finn R."/>
            <person name="Kale V."/>
            <person name="Holt S."/>
            <person name="Cochrane G."/>
            <person name="Meng A."/>
            <person name="Brown T."/>
            <person name="Cohen L."/>
        </authorList>
    </citation>
    <scope>NUCLEOTIDE SEQUENCE</scope>
    <source>
        <strain evidence="2">CCMP 410</strain>
    </source>
</reference>
<accession>A0A7S1VN62</accession>